<organism evidence="2 3">
    <name type="scientific">Telluria mixta</name>
    <dbReference type="NCBI Taxonomy" id="34071"/>
    <lineage>
        <taxon>Bacteria</taxon>
        <taxon>Pseudomonadati</taxon>
        <taxon>Pseudomonadota</taxon>
        <taxon>Betaproteobacteria</taxon>
        <taxon>Burkholderiales</taxon>
        <taxon>Oxalobacteraceae</taxon>
        <taxon>Telluria group</taxon>
        <taxon>Telluria</taxon>
    </lineage>
</organism>
<gene>
    <name evidence="2" type="ORF">NX786_30085</name>
</gene>
<comment type="caution">
    <text evidence="2">The sequence shown here is derived from an EMBL/GenBank/DDBJ whole genome shotgun (WGS) entry which is preliminary data.</text>
</comment>
<dbReference type="RefSeq" id="WP_259452554.1">
    <property type="nucleotide sequence ID" value="NZ_CP119520.1"/>
</dbReference>
<feature type="compositionally biased region" description="Basic and acidic residues" evidence="1">
    <location>
        <begin position="36"/>
        <end position="47"/>
    </location>
</feature>
<reference evidence="2" key="1">
    <citation type="submission" date="2022-08" db="EMBL/GenBank/DDBJ databases">
        <title>Reclassification of Massilia species as members of the genera Telluria, Duganella, Pseudoduganella, Mokoshia gen. nov. and Zemynaea gen. nov. using orthogonal and non-orthogonal genome-based approaches.</title>
        <authorList>
            <person name="Bowman J.P."/>
        </authorList>
    </citation>
    <scope>NUCLEOTIDE SEQUENCE</scope>
    <source>
        <strain evidence="2">LMG 11547</strain>
    </source>
</reference>
<name>A0ABT2C853_9BURK</name>
<sequence>MEAKTDTGAQHHHHHHHHDDDAGHVHAHPLQGDMAEGPRRPSREELSHIQGWGADLDRKNRPAVPMERMPARFIHPHEGKLPQQPENVEVLVSTERPGITPIFGTAQPPKGLSGMMRRVAFRWAENDLRHWLLLLAADRVNVVEGIGEDLAHGKVPNVLAEMGIKAEWEHNRAGLVKKAVLAGAVVGTAVYLMRRRER</sequence>
<protein>
    <submittedName>
        <fullName evidence="2">Uncharacterized protein</fullName>
    </submittedName>
</protein>
<dbReference type="EMBL" id="JANUHC010000015">
    <property type="protein sequence ID" value="MCS0633595.1"/>
    <property type="molecule type" value="Genomic_DNA"/>
</dbReference>
<keyword evidence="3" id="KW-1185">Reference proteome</keyword>
<evidence type="ECO:0000313" key="3">
    <source>
        <dbReference type="Proteomes" id="UP001165263"/>
    </source>
</evidence>
<dbReference type="Proteomes" id="UP001165263">
    <property type="component" value="Unassembled WGS sequence"/>
</dbReference>
<feature type="region of interest" description="Disordered" evidence="1">
    <location>
        <begin position="1"/>
        <end position="61"/>
    </location>
</feature>
<proteinExistence type="predicted"/>
<evidence type="ECO:0000313" key="2">
    <source>
        <dbReference type="EMBL" id="MCS0633595.1"/>
    </source>
</evidence>
<evidence type="ECO:0000256" key="1">
    <source>
        <dbReference type="SAM" id="MobiDB-lite"/>
    </source>
</evidence>
<accession>A0ABT2C853</accession>